<dbReference type="Proteomes" id="UP000018852">
    <property type="component" value="Unassembled WGS sequence"/>
</dbReference>
<name>W1VF77_9ACTO</name>
<keyword evidence="2" id="KW-0347">Helicase</keyword>
<dbReference type="AlphaFoldDB" id="W1VF77"/>
<evidence type="ECO:0000256" key="1">
    <source>
        <dbReference type="SAM" id="MobiDB-lite"/>
    </source>
</evidence>
<comment type="caution">
    <text evidence="2">The sequence shown here is derived from an EMBL/GenBank/DDBJ whole genome shotgun (WGS) entry which is preliminary data.</text>
</comment>
<accession>W1VF77</accession>
<feature type="non-terminal residue" evidence="2">
    <location>
        <position position="1"/>
    </location>
</feature>
<evidence type="ECO:0000313" key="2">
    <source>
        <dbReference type="EMBL" id="ETJ04617.1"/>
    </source>
</evidence>
<organism evidence="2 3">
    <name type="scientific">Actinomyces urogenitalis DORA_12</name>
    <dbReference type="NCBI Taxonomy" id="1403939"/>
    <lineage>
        <taxon>Bacteria</taxon>
        <taxon>Bacillati</taxon>
        <taxon>Actinomycetota</taxon>
        <taxon>Actinomycetes</taxon>
        <taxon>Actinomycetales</taxon>
        <taxon>Actinomycetaceae</taxon>
        <taxon>Actinomyces</taxon>
    </lineage>
</organism>
<keyword evidence="2" id="KW-0378">Hydrolase</keyword>
<feature type="compositionally biased region" description="Low complexity" evidence="1">
    <location>
        <begin position="1"/>
        <end position="17"/>
    </location>
</feature>
<dbReference type="InterPro" id="IPR027417">
    <property type="entry name" value="P-loop_NTPase"/>
</dbReference>
<protein>
    <submittedName>
        <fullName evidence="2">HrpA family ATP-dependent helicase</fullName>
    </submittedName>
</protein>
<sequence>RAAGQTRTSASAASTSSPWQPNVDGRQAASAGTAASSPAALQPPPARPAPHSHAPTEDRDQVTGILDAVDELMAAGPGDILVFLAGERDIRDTESALIDHLGPRYTMDGRTRTPGAVEVVPLYSRLTAAEQHR</sequence>
<reference evidence="2 3" key="1">
    <citation type="submission" date="2013-12" db="EMBL/GenBank/DDBJ databases">
        <title>A Varibaculum cambriense genome reconstructed from a premature infant gut community with otherwise low bacterial novelty that shifts toward anaerobic metabolism during the third week of life.</title>
        <authorList>
            <person name="Brown C.T."/>
            <person name="Sharon I."/>
            <person name="Thomas B.C."/>
            <person name="Castelle C.J."/>
            <person name="Morowitz M.J."/>
            <person name="Banfield J.F."/>
        </authorList>
    </citation>
    <scope>NUCLEOTIDE SEQUENCE [LARGE SCALE GENOMIC DNA]</scope>
    <source>
        <strain evidence="3">DORA_12</strain>
    </source>
</reference>
<feature type="region of interest" description="Disordered" evidence="1">
    <location>
        <begin position="1"/>
        <end position="60"/>
    </location>
</feature>
<evidence type="ECO:0000313" key="3">
    <source>
        <dbReference type="Proteomes" id="UP000018852"/>
    </source>
</evidence>
<dbReference type="GO" id="GO:0004386">
    <property type="term" value="F:helicase activity"/>
    <property type="evidence" value="ECO:0007669"/>
    <property type="project" value="UniProtKB-KW"/>
</dbReference>
<feature type="non-terminal residue" evidence="2">
    <location>
        <position position="133"/>
    </location>
</feature>
<keyword evidence="2" id="KW-0547">Nucleotide-binding</keyword>
<feature type="compositionally biased region" description="Low complexity" evidence="1">
    <location>
        <begin position="28"/>
        <end position="40"/>
    </location>
</feature>
<keyword evidence="2" id="KW-0067">ATP-binding</keyword>
<gene>
    <name evidence="2" type="ORF">Q605_AUC00640G0001</name>
</gene>
<proteinExistence type="predicted"/>
<dbReference type="Gene3D" id="3.40.50.300">
    <property type="entry name" value="P-loop containing nucleotide triphosphate hydrolases"/>
    <property type="match status" value="1"/>
</dbReference>
<dbReference type="EMBL" id="AZLV01000640">
    <property type="protein sequence ID" value="ETJ04617.1"/>
    <property type="molecule type" value="Genomic_DNA"/>
</dbReference>